<dbReference type="InterPro" id="IPR006261">
    <property type="entry name" value="dGTPase"/>
</dbReference>
<dbReference type="PANTHER" id="PTHR11373">
    <property type="entry name" value="DEOXYNUCLEOSIDE TRIPHOSPHATE TRIPHOSPHOHYDROLASE"/>
    <property type="match status" value="1"/>
</dbReference>
<dbReference type="GO" id="GO:0006203">
    <property type="term" value="P:dGTP catabolic process"/>
    <property type="evidence" value="ECO:0007669"/>
    <property type="project" value="TreeGrafter"/>
</dbReference>
<dbReference type="SUPFAM" id="SSF109604">
    <property type="entry name" value="HD-domain/PDEase-like"/>
    <property type="match status" value="1"/>
</dbReference>
<dbReference type="PANTHER" id="PTHR11373:SF43">
    <property type="entry name" value="DEOXYGUANOSINETRIPHOSPHATE TRIPHOSPHOHYDROLASE-LIKE PROTEIN"/>
    <property type="match status" value="1"/>
</dbReference>
<evidence type="ECO:0000259" key="3">
    <source>
        <dbReference type="PROSITE" id="PS51831"/>
    </source>
</evidence>
<dbReference type="Proteomes" id="UP000537161">
    <property type="component" value="Unassembled WGS sequence"/>
</dbReference>
<dbReference type="InterPro" id="IPR006674">
    <property type="entry name" value="HD_domain"/>
</dbReference>
<dbReference type="CDD" id="cd00077">
    <property type="entry name" value="HDc"/>
    <property type="match status" value="1"/>
</dbReference>
<dbReference type="RefSeq" id="WP_184098966.1">
    <property type="nucleotide sequence ID" value="NZ_JACIJH010000008.1"/>
</dbReference>
<accession>A0A7W9ER75</accession>
<evidence type="ECO:0000313" key="5">
    <source>
        <dbReference type="Proteomes" id="UP000537161"/>
    </source>
</evidence>
<dbReference type="PROSITE" id="PS51831">
    <property type="entry name" value="HD"/>
    <property type="match status" value="1"/>
</dbReference>
<feature type="domain" description="HD" evidence="3">
    <location>
        <begin position="66"/>
        <end position="201"/>
    </location>
</feature>
<dbReference type="HAMAP" id="MF_01212">
    <property type="entry name" value="dGTPase_type2"/>
    <property type="match status" value="1"/>
</dbReference>
<dbReference type="AlphaFoldDB" id="A0A7W9ER75"/>
<dbReference type="NCBIfam" id="TIGR01353">
    <property type="entry name" value="dGTP_triPase"/>
    <property type="match status" value="1"/>
</dbReference>
<dbReference type="Gene3D" id="1.10.3210.10">
    <property type="entry name" value="Hypothetical protein af1432"/>
    <property type="match status" value="1"/>
</dbReference>
<gene>
    <name evidence="4" type="ORF">FHR21_002627</name>
</gene>
<keyword evidence="1 2" id="KW-0378">Hydrolase</keyword>
<dbReference type="EMBL" id="JACIJH010000008">
    <property type="protein sequence ID" value="MBB5707264.1"/>
    <property type="molecule type" value="Genomic_DNA"/>
</dbReference>
<dbReference type="NCBIfam" id="NF002326">
    <property type="entry name" value="PRK01286.1-1"/>
    <property type="match status" value="1"/>
</dbReference>
<organism evidence="4 5">
    <name type="scientific">Sphingopyxis panaciterrulae</name>
    <dbReference type="NCBI Taxonomy" id="462372"/>
    <lineage>
        <taxon>Bacteria</taxon>
        <taxon>Pseudomonadati</taxon>
        <taxon>Pseudomonadota</taxon>
        <taxon>Alphaproteobacteria</taxon>
        <taxon>Sphingomonadales</taxon>
        <taxon>Sphingomonadaceae</taxon>
        <taxon>Sphingopyxis</taxon>
    </lineage>
</organism>
<dbReference type="InterPro" id="IPR050135">
    <property type="entry name" value="dGTPase-like"/>
</dbReference>
<dbReference type="Pfam" id="PF01966">
    <property type="entry name" value="HD"/>
    <property type="match status" value="1"/>
</dbReference>
<protein>
    <recommendedName>
        <fullName evidence="2">Deoxyguanosinetriphosphate triphosphohydrolase-like protein</fullName>
    </recommendedName>
</protein>
<reference evidence="4 5" key="1">
    <citation type="submission" date="2020-08" db="EMBL/GenBank/DDBJ databases">
        <title>Genomic Encyclopedia of Type Strains, Phase IV (KMG-IV): sequencing the most valuable type-strain genomes for metagenomic binning, comparative biology and taxonomic classification.</title>
        <authorList>
            <person name="Goeker M."/>
        </authorList>
    </citation>
    <scope>NUCLEOTIDE SEQUENCE [LARGE SCALE GENOMIC DNA]</scope>
    <source>
        <strain evidence="4 5">DSM 27163</strain>
    </source>
</reference>
<dbReference type="InterPro" id="IPR023023">
    <property type="entry name" value="dNTPase_2"/>
</dbReference>
<name>A0A7W9ER75_9SPHN</name>
<dbReference type="GO" id="GO:0008832">
    <property type="term" value="F:dGTPase activity"/>
    <property type="evidence" value="ECO:0007669"/>
    <property type="project" value="TreeGrafter"/>
</dbReference>
<dbReference type="InterPro" id="IPR003607">
    <property type="entry name" value="HD/PDEase_dom"/>
</dbReference>
<evidence type="ECO:0000256" key="1">
    <source>
        <dbReference type="ARBA" id="ARBA00022801"/>
    </source>
</evidence>
<proteinExistence type="inferred from homology"/>
<evidence type="ECO:0000313" key="4">
    <source>
        <dbReference type="EMBL" id="MBB5707264.1"/>
    </source>
</evidence>
<sequence>MTVAACASDPAATRGRYLGEPGRVVRGPRDDFQRDRDRIIHSIAFRRLRHKTQVFVAPDGDHYRVRLTHSIEVSQIGRGIARALGLNEDLTEALCLAHDIGHPPFGHAGEDALKAAMQAHGGFDHNGHTLRTLARLECPYPRFDGLNLTWETLEGLAKHNGPVRRPGWALADIDAEFPLELTSHASLEAQIAAVADDIAYDNHDIDDGLRAGLLDLDQLMAQPFVAANYAAVERRFPGAPRDRLLRELVRDQIGVMVNDVIATTRANIAEAGVASVAEVRAAGRTLGTFSPDLAAEERDLKRFMYASLYHHSSQVAAADAAKQVVGRLFAAYVDDPQRMGEDWAGRLPAGEPATIRHIGDYIAGMTDRFAIDRYAEIYGRDAVPPELAHA</sequence>
<evidence type="ECO:0000256" key="2">
    <source>
        <dbReference type="HAMAP-Rule" id="MF_01212"/>
    </source>
</evidence>
<comment type="caution">
    <text evidence="4">The sequence shown here is derived from an EMBL/GenBank/DDBJ whole genome shotgun (WGS) entry which is preliminary data.</text>
</comment>
<dbReference type="SMART" id="SM00471">
    <property type="entry name" value="HDc"/>
    <property type="match status" value="1"/>
</dbReference>
<keyword evidence="5" id="KW-1185">Reference proteome</keyword>
<dbReference type="InterPro" id="IPR026875">
    <property type="entry name" value="PHydrolase_assoc_dom"/>
</dbReference>
<dbReference type="Pfam" id="PF13286">
    <property type="entry name" value="HD_assoc"/>
    <property type="match status" value="1"/>
</dbReference>
<comment type="similarity">
    <text evidence="2">Belongs to the dGTPase family. Type 2 subfamily.</text>
</comment>